<dbReference type="InterPro" id="IPR039537">
    <property type="entry name" value="Retrotran_Ty1/copia-like"/>
</dbReference>
<keyword evidence="4" id="KW-1185">Reference proteome</keyword>
<reference evidence="3 4" key="1">
    <citation type="journal article" date="2022" name="G3 (Bethesda)">
        <title>Whole-genome sequence and methylome profiling of the almond [Prunus dulcis (Mill.) D.A. Webb] cultivar 'Nonpareil'.</title>
        <authorList>
            <person name="D'Amico-Willman K.M."/>
            <person name="Ouma W.Z."/>
            <person name="Meulia T."/>
            <person name="Sideli G.M."/>
            <person name="Gradziel T.M."/>
            <person name="Fresnedo-Ramirez J."/>
        </authorList>
    </citation>
    <scope>NUCLEOTIDE SEQUENCE [LARGE SCALE GENOMIC DNA]</scope>
    <source>
        <strain evidence="3">Clone GOH B32 T37-40</strain>
    </source>
</reference>
<dbReference type="Gene3D" id="3.30.420.10">
    <property type="entry name" value="Ribonuclease H-like superfamily/Ribonuclease H"/>
    <property type="match status" value="1"/>
</dbReference>
<gene>
    <name evidence="3" type="ORF">L3X38_017708</name>
</gene>
<dbReference type="InterPro" id="IPR012337">
    <property type="entry name" value="RNaseH-like_sf"/>
</dbReference>
<dbReference type="Proteomes" id="UP001054821">
    <property type="component" value="Chromosome 3"/>
</dbReference>
<feature type="region of interest" description="Disordered" evidence="1">
    <location>
        <begin position="128"/>
        <end position="149"/>
    </location>
</feature>
<name>A0AAD4Z9E5_PRUDU</name>
<evidence type="ECO:0000313" key="3">
    <source>
        <dbReference type="EMBL" id="KAI5338437.1"/>
    </source>
</evidence>
<evidence type="ECO:0000259" key="2">
    <source>
        <dbReference type="Pfam" id="PF25597"/>
    </source>
</evidence>
<comment type="caution">
    <text evidence="3">The sequence shown here is derived from an EMBL/GenBank/DDBJ whole genome shotgun (WGS) entry which is preliminary data.</text>
</comment>
<evidence type="ECO:0000256" key="1">
    <source>
        <dbReference type="SAM" id="MobiDB-lite"/>
    </source>
</evidence>
<protein>
    <recommendedName>
        <fullName evidence="2">Retroviral polymerase SH3-like domain-containing protein</fullName>
    </recommendedName>
</protein>
<dbReference type="EMBL" id="JAJFAZ020000003">
    <property type="protein sequence ID" value="KAI5338437.1"/>
    <property type="molecule type" value="Genomic_DNA"/>
</dbReference>
<feature type="compositionally biased region" description="Basic and acidic residues" evidence="1">
    <location>
        <begin position="128"/>
        <end position="137"/>
    </location>
</feature>
<dbReference type="InterPro" id="IPR057670">
    <property type="entry name" value="SH3_retrovirus"/>
</dbReference>
<proteinExistence type="predicted"/>
<dbReference type="Pfam" id="PF25597">
    <property type="entry name" value="SH3_retrovirus"/>
    <property type="match status" value="1"/>
</dbReference>
<dbReference type="SUPFAM" id="SSF53098">
    <property type="entry name" value="Ribonuclease H-like"/>
    <property type="match status" value="1"/>
</dbReference>
<dbReference type="PANTHER" id="PTHR42648">
    <property type="entry name" value="TRANSPOSASE, PUTATIVE-RELATED"/>
    <property type="match status" value="1"/>
</dbReference>
<sequence>MGMLRSLTSYTDLLVSLWGYALQTAAYLLNRVPSKSMPKTPDEMWFGRKPSLNHLKICSCPAYVKKHDIDKLDARSEMCRFIGYPKDTLGYYFYHPKEQKVFVARSSRFLKIDFALDGTCVQKVELKEESGETHEPEVPSDPVDNPIPLPTLTQPLRKFERTSKAPDRYLGLHHALLIGDDMEDPKPTLRQCWTLTQ</sequence>
<dbReference type="GO" id="GO:0003676">
    <property type="term" value="F:nucleic acid binding"/>
    <property type="evidence" value="ECO:0007669"/>
    <property type="project" value="InterPro"/>
</dbReference>
<organism evidence="3 4">
    <name type="scientific">Prunus dulcis</name>
    <name type="common">Almond</name>
    <name type="synonym">Amygdalus dulcis</name>
    <dbReference type="NCBI Taxonomy" id="3755"/>
    <lineage>
        <taxon>Eukaryota</taxon>
        <taxon>Viridiplantae</taxon>
        <taxon>Streptophyta</taxon>
        <taxon>Embryophyta</taxon>
        <taxon>Tracheophyta</taxon>
        <taxon>Spermatophyta</taxon>
        <taxon>Magnoliopsida</taxon>
        <taxon>eudicotyledons</taxon>
        <taxon>Gunneridae</taxon>
        <taxon>Pentapetalae</taxon>
        <taxon>rosids</taxon>
        <taxon>fabids</taxon>
        <taxon>Rosales</taxon>
        <taxon>Rosaceae</taxon>
        <taxon>Amygdaloideae</taxon>
        <taxon>Amygdaleae</taxon>
        <taxon>Prunus</taxon>
    </lineage>
</organism>
<accession>A0AAD4Z9E5</accession>
<feature type="domain" description="Retroviral polymerase SH3-like" evidence="2">
    <location>
        <begin position="58"/>
        <end position="111"/>
    </location>
</feature>
<dbReference type="AlphaFoldDB" id="A0AAD4Z9E5"/>
<evidence type="ECO:0000313" key="4">
    <source>
        <dbReference type="Proteomes" id="UP001054821"/>
    </source>
</evidence>
<dbReference type="InterPro" id="IPR036397">
    <property type="entry name" value="RNaseH_sf"/>
</dbReference>
<dbReference type="PANTHER" id="PTHR42648:SF27">
    <property type="entry name" value="RNA-DIRECTED DNA POLYMERASE"/>
    <property type="match status" value="1"/>
</dbReference>